<dbReference type="Proteomes" id="UP000268350">
    <property type="component" value="Unassembled WGS sequence"/>
</dbReference>
<evidence type="ECO:0000259" key="4">
    <source>
        <dbReference type="Pfam" id="PF00056"/>
    </source>
</evidence>
<proteinExistence type="predicted"/>
<dbReference type="AlphaFoldDB" id="A0A3B0JNM9"/>
<dbReference type="GO" id="GO:0004459">
    <property type="term" value="F:L-lactate dehydrogenase (NAD+) activity"/>
    <property type="evidence" value="ECO:0007669"/>
    <property type="project" value="TreeGrafter"/>
</dbReference>
<feature type="domain" description="Lactate/malate dehydrogenase C-terminal" evidence="5">
    <location>
        <begin position="521"/>
        <end position="682"/>
    </location>
</feature>
<dbReference type="InterPro" id="IPR001236">
    <property type="entry name" value="Lactate/malate_DH_N"/>
</dbReference>
<dbReference type="PANTHER" id="PTHR43128:SF16">
    <property type="entry name" value="L-LACTATE DEHYDROGENASE"/>
    <property type="match status" value="1"/>
</dbReference>
<dbReference type="PANTHER" id="PTHR43128">
    <property type="entry name" value="L-2-HYDROXYCARBOXYLATE DEHYDROGENASE (NAD(P)(+))"/>
    <property type="match status" value="1"/>
</dbReference>
<dbReference type="EMBL" id="OUUW01000001">
    <property type="protein sequence ID" value="SPP74251.1"/>
    <property type="molecule type" value="Genomic_DNA"/>
</dbReference>
<keyword evidence="2" id="KW-0520">NAD</keyword>
<keyword evidence="1" id="KW-0560">Oxidoreductase</keyword>
<dbReference type="Gene3D" id="3.90.110.10">
    <property type="entry name" value="Lactate dehydrogenase/glycoside hydrolase, family 4, C-terminal"/>
    <property type="match status" value="1"/>
</dbReference>
<evidence type="ECO:0000313" key="7">
    <source>
        <dbReference type="Proteomes" id="UP000268350"/>
    </source>
</evidence>
<gene>
    <name evidence="6" type="ORF">DGUA_6G001862</name>
</gene>
<dbReference type="Gene3D" id="3.40.50.720">
    <property type="entry name" value="NAD(P)-binding Rossmann-like Domain"/>
    <property type="match status" value="1"/>
</dbReference>
<dbReference type="CDD" id="cd05293">
    <property type="entry name" value="LDH_1"/>
    <property type="match status" value="1"/>
</dbReference>
<dbReference type="InterPro" id="IPR022383">
    <property type="entry name" value="Lactate/malate_DH_C"/>
</dbReference>
<dbReference type="OrthoDB" id="5405561at2759"/>
<dbReference type="Pfam" id="PF02866">
    <property type="entry name" value="Ldh_1_C"/>
    <property type="match status" value="1"/>
</dbReference>
<reference evidence="7" key="1">
    <citation type="submission" date="2018-01" db="EMBL/GenBank/DDBJ databases">
        <authorList>
            <person name="Alioto T."/>
            <person name="Alioto T."/>
        </authorList>
    </citation>
    <scope>NUCLEOTIDE SEQUENCE [LARGE SCALE GENOMIC DNA]</scope>
</reference>
<evidence type="ECO:0000256" key="3">
    <source>
        <dbReference type="SAM" id="MobiDB-lite"/>
    </source>
</evidence>
<accession>A0A3B0JNM9</accession>
<protein>
    <submittedName>
        <fullName evidence="6">Blast:L-lactate dehydrogenase</fullName>
    </submittedName>
</protein>
<sequence length="689" mass="76055">MGGGQKYFELQLQPPKGRRMRRMNGLLRNSPWPGFLLKQQHQTSGGKKPGEDVCQLRKELDLAAERRKEARATEAAEKEAALLETRVHKCVEEKEKLLQKSIESGANKEQKETLRSLMGCLMTGIRKRCAESVMGAFCKAKAQAGENKIRKMLKKCAEKCSQGAKRPSANGIDKMSMGMAENKDKSQPKRNRYAEKLEQCMASEWREVCAARQNLSPEEQAEMLRMQECLCNQVKENCREMVIKEMCLDAGGEHPRKRRASRKAQKKSQKPETQIAAKAKSSPPSPEVEKCVDAKLQSVQSFIKSLSENEGTGVQDISECARIMLRKKCEAEIQQRKAQQEAAQKCTEATVRNQELLNSFRECLYKKVGGPHEIQPGRKVTIAGAGAVGMGCAMALLCQGVTNHLALYDVKEDWMAAERLDLLHGSQFVNNPRIEQCTGVAATKDSRVVVVTAGARPTGNETRLDVAQKSADIVKSLMPRLLEQSPRATFVIVSNPSDVMAWLARKVTNLPPERCFSTGCHLDTARFRLFIGQLLGIAPRSVHGFVIGEHGGSSVPLWSTVSVGGVRLQKILPVIGTPKDPMHWSAVHKDVVEAAFKVSAVKGYTNWAIGLTIADVVSAMFEDSNRVLSLATNVQGICGVQEEVFMSIPCVVCAHGIAAIVRPHISDWEKDQLQKSAKILLQAQCGIKM</sequence>
<feature type="compositionally biased region" description="Basic residues" evidence="3">
    <location>
        <begin position="255"/>
        <end position="268"/>
    </location>
</feature>
<keyword evidence="7" id="KW-1185">Reference proteome</keyword>
<dbReference type="SUPFAM" id="SSF51735">
    <property type="entry name" value="NAD(P)-binding Rossmann-fold domains"/>
    <property type="match status" value="1"/>
</dbReference>
<dbReference type="OMA" id="MGCAMAL"/>
<dbReference type="InterPro" id="IPR015955">
    <property type="entry name" value="Lactate_DH/Glyco_Ohase_4_C"/>
</dbReference>
<organism evidence="6 7">
    <name type="scientific">Drosophila guanche</name>
    <name type="common">Fruit fly</name>
    <dbReference type="NCBI Taxonomy" id="7266"/>
    <lineage>
        <taxon>Eukaryota</taxon>
        <taxon>Metazoa</taxon>
        <taxon>Ecdysozoa</taxon>
        <taxon>Arthropoda</taxon>
        <taxon>Hexapoda</taxon>
        <taxon>Insecta</taxon>
        <taxon>Pterygota</taxon>
        <taxon>Neoptera</taxon>
        <taxon>Endopterygota</taxon>
        <taxon>Diptera</taxon>
        <taxon>Brachycera</taxon>
        <taxon>Muscomorpha</taxon>
        <taxon>Ephydroidea</taxon>
        <taxon>Drosophilidae</taxon>
        <taxon>Drosophila</taxon>
        <taxon>Sophophora</taxon>
    </lineage>
</organism>
<evidence type="ECO:0000256" key="2">
    <source>
        <dbReference type="ARBA" id="ARBA00023027"/>
    </source>
</evidence>
<dbReference type="STRING" id="7266.A0A3B0JNM9"/>
<feature type="region of interest" description="Disordered" evidence="3">
    <location>
        <begin position="28"/>
        <end position="51"/>
    </location>
</feature>
<dbReference type="Pfam" id="PF00056">
    <property type="entry name" value="Ldh_1_N"/>
    <property type="match status" value="1"/>
</dbReference>
<dbReference type="SUPFAM" id="SSF56327">
    <property type="entry name" value="LDH C-terminal domain-like"/>
    <property type="match status" value="1"/>
</dbReference>
<evidence type="ECO:0000256" key="1">
    <source>
        <dbReference type="ARBA" id="ARBA00023002"/>
    </source>
</evidence>
<evidence type="ECO:0000259" key="5">
    <source>
        <dbReference type="Pfam" id="PF02866"/>
    </source>
</evidence>
<name>A0A3B0JNM9_DROGU</name>
<feature type="region of interest" description="Disordered" evidence="3">
    <location>
        <begin position="252"/>
        <end position="288"/>
    </location>
</feature>
<evidence type="ECO:0000313" key="6">
    <source>
        <dbReference type="EMBL" id="SPP74251.1"/>
    </source>
</evidence>
<dbReference type="InterPro" id="IPR036291">
    <property type="entry name" value="NAD(P)-bd_dom_sf"/>
</dbReference>
<feature type="domain" description="Lactate/malate dehydrogenase N-terminal" evidence="4">
    <location>
        <begin position="379"/>
        <end position="516"/>
    </location>
</feature>
<dbReference type="GO" id="GO:0006089">
    <property type="term" value="P:lactate metabolic process"/>
    <property type="evidence" value="ECO:0007669"/>
    <property type="project" value="TreeGrafter"/>
</dbReference>
<dbReference type="PRINTS" id="PR00086">
    <property type="entry name" value="LLDHDRGNASE"/>
</dbReference>
<dbReference type="InterPro" id="IPR001557">
    <property type="entry name" value="L-lactate/malate_DH"/>
</dbReference>